<dbReference type="EMBL" id="QNRQ01000006">
    <property type="protein sequence ID" value="RBP38838.1"/>
    <property type="molecule type" value="Genomic_DNA"/>
</dbReference>
<accession>A0A366H992</accession>
<feature type="compositionally biased region" description="Low complexity" evidence="3">
    <location>
        <begin position="146"/>
        <end position="156"/>
    </location>
</feature>
<dbReference type="AlphaFoldDB" id="A0A366H992"/>
<evidence type="ECO:0000256" key="2">
    <source>
        <dbReference type="PROSITE-ProRule" id="PRU00626"/>
    </source>
</evidence>
<gene>
    <name evidence="5" type="ORF">DFR37_106131</name>
</gene>
<evidence type="ECO:0000256" key="1">
    <source>
        <dbReference type="ARBA" id="ARBA00022884"/>
    </source>
</evidence>
<proteinExistence type="predicted"/>
<dbReference type="Gene3D" id="3.30.110.60">
    <property type="entry name" value="YhbY-like"/>
    <property type="match status" value="1"/>
</dbReference>
<dbReference type="PANTHER" id="PTHR40065:SF3">
    <property type="entry name" value="RNA-BINDING PROTEIN YHBY"/>
    <property type="match status" value="1"/>
</dbReference>
<protein>
    <submittedName>
        <fullName evidence="5">Putative YhbY family RNA-binding protein</fullName>
    </submittedName>
</protein>
<dbReference type="PANTHER" id="PTHR40065">
    <property type="entry name" value="RNA-BINDING PROTEIN YHBY"/>
    <property type="match status" value="1"/>
</dbReference>
<keyword evidence="1 2" id="KW-0694">RNA-binding</keyword>
<reference evidence="5 6" key="1">
    <citation type="submission" date="2018-06" db="EMBL/GenBank/DDBJ databases">
        <title>Genomic Encyclopedia of Type Strains, Phase IV (KMG-IV): sequencing the most valuable type-strain genomes for metagenomic binning, comparative biology and taxonomic classification.</title>
        <authorList>
            <person name="Goeker M."/>
        </authorList>
    </citation>
    <scope>NUCLEOTIDE SEQUENCE [LARGE SCALE GENOMIC DNA]</scope>
    <source>
        <strain evidence="5 6">DSM 25520</strain>
    </source>
</reference>
<dbReference type="OrthoDB" id="9797519at2"/>
<name>A0A366H992_9BURK</name>
<sequence>MSKLEITSQERSALRAAAHPLRPVVLIGDRGLSESVLKEIDVHLTAHQLIKIRVSGEDRDARETMLQTICDSLSCAPVHHLGKTLIIYRPDAAAVAAEAEAHNATRAQRKPSEPYTPKKQAASGVNRTRKGEIAKRAAQKTERLENAAPKAQNAAPKARRTQTAADTSAHRIPRRAGSALSLRAGRRSSPGGRGR</sequence>
<dbReference type="Proteomes" id="UP000253628">
    <property type="component" value="Unassembled WGS sequence"/>
</dbReference>
<dbReference type="RefSeq" id="WP_113933652.1">
    <property type="nucleotide sequence ID" value="NZ_JACCEU010000007.1"/>
</dbReference>
<dbReference type="SMART" id="SM01103">
    <property type="entry name" value="CRS1_YhbY"/>
    <property type="match status" value="1"/>
</dbReference>
<dbReference type="InterPro" id="IPR001890">
    <property type="entry name" value="RNA-binding_CRM"/>
</dbReference>
<dbReference type="Pfam" id="PF01985">
    <property type="entry name" value="CRS1_YhbY"/>
    <property type="match status" value="1"/>
</dbReference>
<feature type="compositionally biased region" description="Low complexity" evidence="3">
    <location>
        <begin position="175"/>
        <end position="195"/>
    </location>
</feature>
<dbReference type="GO" id="GO:0003723">
    <property type="term" value="F:RNA binding"/>
    <property type="evidence" value="ECO:0007669"/>
    <property type="project" value="UniProtKB-UniRule"/>
</dbReference>
<organism evidence="5 6">
    <name type="scientific">Eoetvoesiella caeni</name>
    <dbReference type="NCBI Taxonomy" id="645616"/>
    <lineage>
        <taxon>Bacteria</taxon>
        <taxon>Pseudomonadati</taxon>
        <taxon>Pseudomonadota</taxon>
        <taxon>Betaproteobacteria</taxon>
        <taxon>Burkholderiales</taxon>
        <taxon>Alcaligenaceae</taxon>
        <taxon>Eoetvoesiella</taxon>
    </lineage>
</organism>
<evidence type="ECO:0000256" key="3">
    <source>
        <dbReference type="SAM" id="MobiDB-lite"/>
    </source>
</evidence>
<keyword evidence="6" id="KW-1185">Reference proteome</keyword>
<feature type="region of interest" description="Disordered" evidence="3">
    <location>
        <begin position="99"/>
        <end position="195"/>
    </location>
</feature>
<dbReference type="PROSITE" id="PS51295">
    <property type="entry name" value="CRM"/>
    <property type="match status" value="1"/>
</dbReference>
<feature type="domain" description="CRM" evidence="4">
    <location>
        <begin position="4"/>
        <end position="100"/>
    </location>
</feature>
<dbReference type="SUPFAM" id="SSF75471">
    <property type="entry name" value="YhbY-like"/>
    <property type="match status" value="1"/>
</dbReference>
<dbReference type="InterPro" id="IPR035920">
    <property type="entry name" value="YhbY-like_sf"/>
</dbReference>
<dbReference type="InterPro" id="IPR051925">
    <property type="entry name" value="RNA-binding_domain"/>
</dbReference>
<feature type="compositionally biased region" description="Basic and acidic residues" evidence="3">
    <location>
        <begin position="129"/>
        <end position="145"/>
    </location>
</feature>
<comment type="caution">
    <text evidence="5">The sequence shown here is derived from an EMBL/GenBank/DDBJ whole genome shotgun (WGS) entry which is preliminary data.</text>
</comment>
<evidence type="ECO:0000313" key="6">
    <source>
        <dbReference type="Proteomes" id="UP000253628"/>
    </source>
</evidence>
<evidence type="ECO:0000259" key="4">
    <source>
        <dbReference type="PROSITE" id="PS51295"/>
    </source>
</evidence>
<evidence type="ECO:0000313" key="5">
    <source>
        <dbReference type="EMBL" id="RBP38838.1"/>
    </source>
</evidence>